<sequence>MRLDFLRNNQKKTRQEYYQGVLDSVVSGVLVGGKVRKRVYLSHTFIGGPRDMRHRYLDSVALIQQFG</sequence>
<evidence type="ECO:0000313" key="2">
    <source>
        <dbReference type="EMBL" id="GAA0172857.1"/>
    </source>
</evidence>
<evidence type="ECO:0000313" key="3">
    <source>
        <dbReference type="Proteomes" id="UP001454036"/>
    </source>
</evidence>
<name>A0AAV3RES7_LITER</name>
<dbReference type="EMBL" id="BAABME010008313">
    <property type="protein sequence ID" value="GAA0172857.1"/>
    <property type="molecule type" value="Genomic_DNA"/>
</dbReference>
<proteinExistence type="predicted"/>
<dbReference type="InterPro" id="IPR025476">
    <property type="entry name" value="Helitron_helicase-like"/>
</dbReference>
<gene>
    <name evidence="2" type="ORF">LIER_26594</name>
</gene>
<dbReference type="Proteomes" id="UP001454036">
    <property type="component" value="Unassembled WGS sequence"/>
</dbReference>
<keyword evidence="3" id="KW-1185">Reference proteome</keyword>
<feature type="domain" description="Helitron helicase-like" evidence="1">
    <location>
        <begin position="2"/>
        <end position="67"/>
    </location>
</feature>
<dbReference type="Pfam" id="PF14214">
    <property type="entry name" value="Helitron_like_N"/>
    <property type="match status" value="1"/>
</dbReference>
<comment type="caution">
    <text evidence="2">The sequence shown here is derived from an EMBL/GenBank/DDBJ whole genome shotgun (WGS) entry which is preliminary data.</text>
</comment>
<accession>A0AAV3RES7</accession>
<organism evidence="2 3">
    <name type="scientific">Lithospermum erythrorhizon</name>
    <name type="common">Purple gromwell</name>
    <name type="synonym">Lithospermum officinale var. erythrorhizon</name>
    <dbReference type="NCBI Taxonomy" id="34254"/>
    <lineage>
        <taxon>Eukaryota</taxon>
        <taxon>Viridiplantae</taxon>
        <taxon>Streptophyta</taxon>
        <taxon>Embryophyta</taxon>
        <taxon>Tracheophyta</taxon>
        <taxon>Spermatophyta</taxon>
        <taxon>Magnoliopsida</taxon>
        <taxon>eudicotyledons</taxon>
        <taxon>Gunneridae</taxon>
        <taxon>Pentapetalae</taxon>
        <taxon>asterids</taxon>
        <taxon>lamiids</taxon>
        <taxon>Boraginales</taxon>
        <taxon>Boraginaceae</taxon>
        <taxon>Boraginoideae</taxon>
        <taxon>Lithospermeae</taxon>
        <taxon>Lithospermum</taxon>
    </lineage>
</organism>
<reference evidence="2 3" key="1">
    <citation type="submission" date="2024-01" db="EMBL/GenBank/DDBJ databases">
        <title>The complete chloroplast genome sequence of Lithospermum erythrorhizon: insights into the phylogenetic relationship among Boraginaceae species and the maternal lineages of purple gromwells.</title>
        <authorList>
            <person name="Okada T."/>
            <person name="Watanabe K."/>
        </authorList>
    </citation>
    <scope>NUCLEOTIDE SEQUENCE [LARGE SCALE GENOMIC DNA]</scope>
</reference>
<protein>
    <recommendedName>
        <fullName evidence="1">Helitron helicase-like domain-containing protein</fullName>
    </recommendedName>
</protein>
<evidence type="ECO:0000259" key="1">
    <source>
        <dbReference type="Pfam" id="PF14214"/>
    </source>
</evidence>
<dbReference type="AlphaFoldDB" id="A0AAV3RES7"/>